<proteinExistence type="predicted"/>
<dbReference type="AlphaFoldDB" id="A0A814LGZ3"/>
<organism evidence="2 3">
    <name type="scientific">Adineta ricciae</name>
    <name type="common">Rotifer</name>
    <dbReference type="NCBI Taxonomy" id="249248"/>
    <lineage>
        <taxon>Eukaryota</taxon>
        <taxon>Metazoa</taxon>
        <taxon>Spiralia</taxon>
        <taxon>Gnathifera</taxon>
        <taxon>Rotifera</taxon>
        <taxon>Eurotatoria</taxon>
        <taxon>Bdelloidea</taxon>
        <taxon>Adinetida</taxon>
        <taxon>Adinetidae</taxon>
        <taxon>Adineta</taxon>
    </lineage>
</organism>
<dbReference type="EMBL" id="CAJNOJ010000083">
    <property type="protein sequence ID" value="CAF1064890.1"/>
    <property type="molecule type" value="Genomic_DNA"/>
</dbReference>
<feature type="compositionally biased region" description="Acidic residues" evidence="1">
    <location>
        <begin position="60"/>
        <end position="76"/>
    </location>
</feature>
<evidence type="ECO:0000313" key="2">
    <source>
        <dbReference type="EMBL" id="CAF1064890.1"/>
    </source>
</evidence>
<evidence type="ECO:0000256" key="1">
    <source>
        <dbReference type="SAM" id="MobiDB-lite"/>
    </source>
</evidence>
<reference evidence="2" key="1">
    <citation type="submission" date="2021-02" db="EMBL/GenBank/DDBJ databases">
        <authorList>
            <person name="Nowell W R."/>
        </authorList>
    </citation>
    <scope>NUCLEOTIDE SEQUENCE</scope>
</reference>
<protein>
    <submittedName>
        <fullName evidence="2">Uncharacterized protein</fullName>
    </submittedName>
</protein>
<gene>
    <name evidence="2" type="ORF">EDS130_LOCUS18121</name>
</gene>
<feature type="region of interest" description="Disordered" evidence="1">
    <location>
        <begin position="56"/>
        <end position="117"/>
    </location>
</feature>
<comment type="caution">
    <text evidence="2">The sequence shown here is derived from an EMBL/GenBank/DDBJ whole genome shotgun (WGS) entry which is preliminary data.</text>
</comment>
<dbReference type="OrthoDB" id="10056974at2759"/>
<feature type="compositionally biased region" description="Basic and acidic residues" evidence="1">
    <location>
        <begin position="105"/>
        <end position="117"/>
    </location>
</feature>
<dbReference type="Proteomes" id="UP000663852">
    <property type="component" value="Unassembled WGS sequence"/>
</dbReference>
<accession>A0A814LGZ3</accession>
<name>A0A814LGZ3_ADIRI</name>
<sequence length="117" mass="13458">MNVILIVYVEENLFQFSISTQQTYSPDSNNEFDETLDDRNGSIMLDNNNIIMKTPQSLDDLLDVDDNNNENDEETEKNENLDQNNDNNDDSTHLIVDHPNPAEQTKQKKSIEKNGKI</sequence>
<evidence type="ECO:0000313" key="3">
    <source>
        <dbReference type="Proteomes" id="UP000663852"/>
    </source>
</evidence>